<dbReference type="InterPro" id="IPR036291">
    <property type="entry name" value="NAD(P)-bd_dom_sf"/>
</dbReference>
<protein>
    <submittedName>
        <fullName evidence="6">Prephenate dehydrogenase</fullName>
    </submittedName>
</protein>
<sequence>MEKDTNILIVGLGLIGGSYARGLTKEGYHVNAIDCDQETVDYAIENKMIQKGTVQVDRKLIGEADLVIFALYPHIFREWIGKNQWYFKSGALITDVTGVKGRLVYDIQDKLRDDCEYIAAHPMAGCEKLGIWHSDETIFYGANYIVVPTDKNTEEAVAACRQIGQILHFARISELDPYEHDEMIGFVSQLTHCIAMSLMTCDHTENLEDYTADSFRDLTRIARIDETMWSELFLLNKDALLHQMKLFTMELSKLERMLMEGNKEGIKDMMRRSTARRKLFDKERPTDTGRQDIQTSDDEGPQSGVLQSEPDKDQKKGGSNI</sequence>
<dbReference type="GO" id="GO:0006571">
    <property type="term" value="P:tyrosine biosynthetic process"/>
    <property type="evidence" value="ECO:0007669"/>
    <property type="project" value="InterPro"/>
</dbReference>
<comment type="caution">
    <text evidence="6">The sequence shown here is derived from an EMBL/GenBank/DDBJ whole genome shotgun (WGS) entry which is preliminary data.</text>
</comment>
<evidence type="ECO:0000256" key="3">
    <source>
        <dbReference type="ARBA" id="ARBA00029440"/>
    </source>
</evidence>
<dbReference type="InterPro" id="IPR046825">
    <property type="entry name" value="PDH_C"/>
</dbReference>
<dbReference type="InterPro" id="IPR008927">
    <property type="entry name" value="6-PGluconate_DH-like_C_sf"/>
</dbReference>
<dbReference type="InterPro" id="IPR050812">
    <property type="entry name" value="Preph/Arog_dehydrog"/>
</dbReference>
<dbReference type="Gene3D" id="1.10.3660.10">
    <property type="entry name" value="6-phosphogluconate dehydrogenase C-terminal like domain"/>
    <property type="match status" value="1"/>
</dbReference>
<feature type="compositionally biased region" description="Basic and acidic residues" evidence="4">
    <location>
        <begin position="278"/>
        <end position="290"/>
    </location>
</feature>
<dbReference type="PANTHER" id="PTHR21363">
    <property type="entry name" value="PREPHENATE DEHYDROGENASE"/>
    <property type="match status" value="1"/>
</dbReference>
<dbReference type="InterPro" id="IPR046826">
    <property type="entry name" value="PDH_N"/>
</dbReference>
<evidence type="ECO:0000256" key="1">
    <source>
        <dbReference type="ARBA" id="ARBA00007964"/>
    </source>
</evidence>
<feature type="domain" description="Prephenate/arogenate dehydrogenase" evidence="5">
    <location>
        <begin position="5"/>
        <end position="288"/>
    </location>
</feature>
<evidence type="ECO:0000256" key="2">
    <source>
        <dbReference type="ARBA" id="ARBA00023002"/>
    </source>
</evidence>
<dbReference type="Gene3D" id="3.40.50.720">
    <property type="entry name" value="NAD(P)-binding Rossmann-like Domain"/>
    <property type="match status" value="1"/>
</dbReference>
<accession>A0A9D1L7R7</accession>
<reference evidence="6" key="1">
    <citation type="submission" date="2020-10" db="EMBL/GenBank/DDBJ databases">
        <authorList>
            <person name="Gilroy R."/>
        </authorList>
    </citation>
    <scope>NUCLEOTIDE SEQUENCE</scope>
    <source>
        <strain evidence="6">11300</strain>
    </source>
</reference>
<dbReference type="Proteomes" id="UP000824091">
    <property type="component" value="Unassembled WGS sequence"/>
</dbReference>
<dbReference type="Pfam" id="PF20463">
    <property type="entry name" value="PDH_C"/>
    <property type="match status" value="1"/>
</dbReference>
<dbReference type="InterPro" id="IPR003099">
    <property type="entry name" value="Prephen_DH"/>
</dbReference>
<feature type="region of interest" description="Disordered" evidence="4">
    <location>
        <begin position="265"/>
        <end position="321"/>
    </location>
</feature>
<keyword evidence="2" id="KW-0560">Oxidoreductase</keyword>
<name>A0A9D1L7R7_9FIRM</name>
<comment type="similarity">
    <text evidence="1">Belongs to the prephenate/arogenate dehydrogenase family.</text>
</comment>
<dbReference type="PANTHER" id="PTHR21363:SF0">
    <property type="entry name" value="PREPHENATE DEHYDROGENASE [NADP(+)]"/>
    <property type="match status" value="1"/>
</dbReference>
<proteinExistence type="inferred from homology"/>
<gene>
    <name evidence="6" type="ORF">IAD16_02690</name>
</gene>
<evidence type="ECO:0000256" key="4">
    <source>
        <dbReference type="SAM" id="MobiDB-lite"/>
    </source>
</evidence>
<dbReference type="GO" id="GO:0008977">
    <property type="term" value="F:prephenate dehydrogenase (NAD+) activity"/>
    <property type="evidence" value="ECO:0007669"/>
    <property type="project" value="InterPro"/>
</dbReference>
<dbReference type="EMBL" id="DVMO01000041">
    <property type="protein sequence ID" value="HIU27275.1"/>
    <property type="molecule type" value="Genomic_DNA"/>
</dbReference>
<dbReference type="Pfam" id="PF02153">
    <property type="entry name" value="PDH_N"/>
    <property type="match status" value="1"/>
</dbReference>
<dbReference type="SUPFAM" id="SSF51735">
    <property type="entry name" value="NAD(P)-binding Rossmann-fold domains"/>
    <property type="match status" value="1"/>
</dbReference>
<organism evidence="6 7">
    <name type="scientific">Candidatus Fimisoma avicola</name>
    <dbReference type="NCBI Taxonomy" id="2840826"/>
    <lineage>
        <taxon>Bacteria</taxon>
        <taxon>Bacillati</taxon>
        <taxon>Bacillota</taxon>
        <taxon>Clostridia</taxon>
        <taxon>Eubacteriales</taxon>
        <taxon>Candidatus Fimisoma</taxon>
    </lineage>
</organism>
<dbReference type="PROSITE" id="PS51176">
    <property type="entry name" value="PDH_ADH"/>
    <property type="match status" value="1"/>
</dbReference>
<comment type="pathway">
    <text evidence="3">Amino-acid biosynthesis.</text>
</comment>
<evidence type="ECO:0000313" key="7">
    <source>
        <dbReference type="Proteomes" id="UP000824091"/>
    </source>
</evidence>
<dbReference type="GO" id="GO:0070403">
    <property type="term" value="F:NAD+ binding"/>
    <property type="evidence" value="ECO:0007669"/>
    <property type="project" value="InterPro"/>
</dbReference>
<dbReference type="AlphaFoldDB" id="A0A9D1L7R7"/>
<feature type="compositionally biased region" description="Basic and acidic residues" evidence="4">
    <location>
        <begin position="309"/>
        <end position="321"/>
    </location>
</feature>
<evidence type="ECO:0000313" key="6">
    <source>
        <dbReference type="EMBL" id="HIU27275.1"/>
    </source>
</evidence>
<evidence type="ECO:0000259" key="5">
    <source>
        <dbReference type="PROSITE" id="PS51176"/>
    </source>
</evidence>
<dbReference type="SUPFAM" id="SSF48179">
    <property type="entry name" value="6-phosphogluconate dehydrogenase C-terminal domain-like"/>
    <property type="match status" value="1"/>
</dbReference>
<dbReference type="GO" id="GO:0004665">
    <property type="term" value="F:prephenate dehydrogenase (NADP+) activity"/>
    <property type="evidence" value="ECO:0007669"/>
    <property type="project" value="InterPro"/>
</dbReference>
<reference evidence="6" key="2">
    <citation type="journal article" date="2021" name="PeerJ">
        <title>Extensive microbial diversity within the chicken gut microbiome revealed by metagenomics and culture.</title>
        <authorList>
            <person name="Gilroy R."/>
            <person name="Ravi A."/>
            <person name="Getino M."/>
            <person name="Pursley I."/>
            <person name="Horton D.L."/>
            <person name="Alikhan N.F."/>
            <person name="Baker D."/>
            <person name="Gharbi K."/>
            <person name="Hall N."/>
            <person name="Watson M."/>
            <person name="Adriaenssens E.M."/>
            <person name="Foster-Nyarko E."/>
            <person name="Jarju S."/>
            <person name="Secka A."/>
            <person name="Antonio M."/>
            <person name="Oren A."/>
            <person name="Chaudhuri R.R."/>
            <person name="La Ragione R."/>
            <person name="Hildebrand F."/>
            <person name="Pallen M.J."/>
        </authorList>
    </citation>
    <scope>NUCLEOTIDE SEQUENCE</scope>
    <source>
        <strain evidence="6">11300</strain>
    </source>
</reference>